<dbReference type="NCBIfam" id="NF006756">
    <property type="entry name" value="PRK09276.1"/>
    <property type="match status" value="1"/>
</dbReference>
<dbReference type="Gene3D" id="3.40.640.10">
    <property type="entry name" value="Type I PLP-dependent aspartate aminotransferase-like (Major domain)"/>
    <property type="match status" value="1"/>
</dbReference>
<dbReference type="SUPFAM" id="SSF53383">
    <property type="entry name" value="PLP-dependent transferases"/>
    <property type="match status" value="1"/>
</dbReference>
<dbReference type="InterPro" id="IPR019881">
    <property type="entry name" value="DAP-NH2Trfase_DapL_Desulfo"/>
</dbReference>
<dbReference type="CDD" id="cd00609">
    <property type="entry name" value="AAT_like"/>
    <property type="match status" value="1"/>
</dbReference>
<evidence type="ECO:0000313" key="7">
    <source>
        <dbReference type="Proteomes" id="UP000230052"/>
    </source>
</evidence>
<comment type="caution">
    <text evidence="6">The sequence shown here is derived from an EMBL/GenBank/DDBJ whole genome shotgun (WGS) entry which is preliminary data.</text>
</comment>
<gene>
    <name evidence="6" type="ORF">COS99_03585</name>
</gene>
<keyword evidence="3 4" id="KW-0808">Transferase</keyword>
<dbReference type="InterPro" id="IPR050881">
    <property type="entry name" value="LL-DAP_aminotransferase"/>
</dbReference>
<dbReference type="PANTHER" id="PTHR42832:SF3">
    <property type="entry name" value="L-GLUTAMINE--4-(METHYLSULFANYL)-2-OXOBUTANOATE AMINOTRANSFERASE"/>
    <property type="match status" value="1"/>
</dbReference>
<name>A0A2J0L5I9_9BACT</name>
<dbReference type="Pfam" id="PF00155">
    <property type="entry name" value="Aminotran_1_2"/>
    <property type="match status" value="1"/>
</dbReference>
<feature type="domain" description="Aminotransferase class I/classII large" evidence="5">
    <location>
        <begin position="31"/>
        <end position="381"/>
    </location>
</feature>
<dbReference type="InterPro" id="IPR015421">
    <property type="entry name" value="PyrdxlP-dep_Trfase_major"/>
</dbReference>
<evidence type="ECO:0000313" key="6">
    <source>
        <dbReference type="EMBL" id="PIU41797.1"/>
    </source>
</evidence>
<reference evidence="6 7" key="1">
    <citation type="submission" date="2017-09" db="EMBL/GenBank/DDBJ databases">
        <title>Depth-based differentiation of microbial function through sediment-hosted aquifers and enrichment of novel symbionts in the deep terrestrial subsurface.</title>
        <authorList>
            <person name="Probst A.J."/>
            <person name="Ladd B."/>
            <person name="Jarett J.K."/>
            <person name="Geller-Mcgrath D.E."/>
            <person name="Sieber C.M."/>
            <person name="Emerson J.B."/>
            <person name="Anantharaman K."/>
            <person name="Thomas B.C."/>
            <person name="Malmstrom R."/>
            <person name="Stieglmeier M."/>
            <person name="Klingl A."/>
            <person name="Woyke T."/>
            <person name="Ryan C.M."/>
            <person name="Banfield J.F."/>
        </authorList>
    </citation>
    <scope>NUCLEOTIDE SEQUENCE [LARGE SCALE GENOMIC DNA]</scope>
    <source>
        <strain evidence="6">CG07_land_8_20_14_0_80_42_15</strain>
    </source>
</reference>
<evidence type="ECO:0000256" key="3">
    <source>
        <dbReference type="ARBA" id="ARBA00022679"/>
    </source>
</evidence>
<comment type="similarity">
    <text evidence="4">Belongs to the class-I pyridoxal-phosphate-dependent aminotransferase family.</text>
</comment>
<dbReference type="InterPro" id="IPR004839">
    <property type="entry name" value="Aminotransferase_I/II_large"/>
</dbReference>
<accession>A0A2J0L5I9</accession>
<dbReference type="GO" id="GO:0009089">
    <property type="term" value="P:lysine biosynthetic process via diaminopimelate"/>
    <property type="evidence" value="ECO:0007669"/>
    <property type="project" value="InterPro"/>
</dbReference>
<dbReference type="GO" id="GO:0010285">
    <property type="term" value="F:L,L-diaminopimelate aminotransferase activity"/>
    <property type="evidence" value="ECO:0007669"/>
    <property type="project" value="InterPro"/>
</dbReference>
<proteinExistence type="inferred from homology"/>
<dbReference type="NCBIfam" id="TIGR03540">
    <property type="entry name" value="DapC_direct"/>
    <property type="match status" value="1"/>
</dbReference>
<dbReference type="Proteomes" id="UP000230052">
    <property type="component" value="Unassembled WGS sequence"/>
</dbReference>
<dbReference type="PANTHER" id="PTHR42832">
    <property type="entry name" value="AMINO ACID AMINOTRANSFERASE"/>
    <property type="match status" value="1"/>
</dbReference>
<protein>
    <recommendedName>
        <fullName evidence="4">Aminotransferase</fullName>
        <ecNumber evidence="4">2.6.1.-</ecNumber>
    </recommendedName>
</protein>
<dbReference type="InterPro" id="IPR004838">
    <property type="entry name" value="NHTrfase_class1_PyrdxlP-BS"/>
</dbReference>
<evidence type="ECO:0000259" key="5">
    <source>
        <dbReference type="Pfam" id="PF00155"/>
    </source>
</evidence>
<evidence type="ECO:0000256" key="2">
    <source>
        <dbReference type="ARBA" id="ARBA00022576"/>
    </source>
</evidence>
<dbReference type="AlphaFoldDB" id="A0A2J0L5I9"/>
<comment type="cofactor">
    <cofactor evidence="1 4">
        <name>pyridoxal 5'-phosphate</name>
        <dbReference type="ChEBI" id="CHEBI:597326"/>
    </cofactor>
</comment>
<sequence length="385" mass="42756">MERSDRLKKLPPYLFVEIDRAKKKARSQGRDIIDLGVGDPDIPTPKFIIDELHKASLDESTHRYALDAGLLELRKAIAEWYKTRFNVTLDPETEILPLIGSKEGIAHIPLAFVNPGDRVLIPDPCYPPYRSGTIFAGGEPIYMPLLEDNAFLPDLKKIKPDAAKRAKIIFANYPNNPTGAIASKEFFKDLIAFAKKFNIIVCHDAAYSEINFDGYKAPSFLEIEGSKEIGVEFHSFSKTYNMTGWRIGFVCGNKDVISGLAQVKSNIDSGVFTAIQIAGIAALKSGIKNAIQFGSMYQERRDTVINGLARLGWKIQKPKATFYVWAHTLKGYDSTSLAKHILEKADVVITPGVGFGTYGEGYIRIALTVGKDRLAEAIERIKKVI</sequence>
<dbReference type="EC" id="2.6.1.-" evidence="4"/>
<dbReference type="EMBL" id="PEWV01000033">
    <property type="protein sequence ID" value="PIU41797.1"/>
    <property type="molecule type" value="Genomic_DNA"/>
</dbReference>
<dbReference type="GO" id="GO:0030170">
    <property type="term" value="F:pyridoxal phosphate binding"/>
    <property type="evidence" value="ECO:0007669"/>
    <property type="project" value="InterPro"/>
</dbReference>
<dbReference type="PROSITE" id="PS00105">
    <property type="entry name" value="AA_TRANSFER_CLASS_1"/>
    <property type="match status" value="1"/>
</dbReference>
<dbReference type="InterPro" id="IPR015422">
    <property type="entry name" value="PyrdxlP-dep_Trfase_small"/>
</dbReference>
<dbReference type="Gene3D" id="3.90.1150.10">
    <property type="entry name" value="Aspartate Aminotransferase, domain 1"/>
    <property type="match status" value="1"/>
</dbReference>
<evidence type="ECO:0000256" key="4">
    <source>
        <dbReference type="RuleBase" id="RU000481"/>
    </source>
</evidence>
<organism evidence="6 7">
    <name type="scientific">Candidatus Aquitaenariimonas noxiae</name>
    <dbReference type="NCBI Taxonomy" id="1974741"/>
    <lineage>
        <taxon>Bacteria</taxon>
        <taxon>Pseudomonadati</taxon>
        <taxon>Candidatus Omnitrophota</taxon>
        <taxon>Candidatus Aquitaenariimonas</taxon>
    </lineage>
</organism>
<evidence type="ECO:0000256" key="1">
    <source>
        <dbReference type="ARBA" id="ARBA00001933"/>
    </source>
</evidence>
<dbReference type="InterPro" id="IPR015424">
    <property type="entry name" value="PyrdxlP-dep_Trfase"/>
</dbReference>
<keyword evidence="2 4" id="KW-0032">Aminotransferase</keyword>